<dbReference type="Pfam" id="PF01590">
    <property type="entry name" value="GAF"/>
    <property type="match status" value="1"/>
</dbReference>
<dbReference type="EC" id="2.7.13.3" evidence="3"/>
<evidence type="ECO:0000256" key="8">
    <source>
        <dbReference type="ARBA" id="ARBA00022777"/>
    </source>
</evidence>
<dbReference type="PROSITE" id="PS50109">
    <property type="entry name" value="HIS_KIN"/>
    <property type="match status" value="1"/>
</dbReference>
<evidence type="ECO:0000256" key="1">
    <source>
        <dbReference type="ARBA" id="ARBA00000085"/>
    </source>
</evidence>
<dbReference type="InterPro" id="IPR003594">
    <property type="entry name" value="HATPase_dom"/>
</dbReference>
<dbReference type="InterPro" id="IPR005467">
    <property type="entry name" value="His_kinase_dom"/>
</dbReference>
<dbReference type="PROSITE" id="PS50046">
    <property type="entry name" value="PHYTOCHROME_2"/>
    <property type="match status" value="1"/>
</dbReference>
<dbReference type="CDD" id="cd00082">
    <property type="entry name" value="HisKA"/>
    <property type="match status" value="1"/>
</dbReference>
<keyword evidence="6" id="KW-0716">Sensory transduction</keyword>
<evidence type="ECO:0000256" key="4">
    <source>
        <dbReference type="ARBA" id="ARBA00022543"/>
    </source>
</evidence>
<dbReference type="GO" id="GO:0030295">
    <property type="term" value="F:protein kinase activator activity"/>
    <property type="evidence" value="ECO:0007669"/>
    <property type="project" value="TreeGrafter"/>
</dbReference>
<name>A0A7M3SWP0_9FLAO</name>
<comment type="caution">
    <text evidence="14">The sequence shown here is derived from an EMBL/GenBank/DDBJ whole genome shotgun (WGS) entry which is preliminary data.</text>
</comment>
<dbReference type="OrthoDB" id="9766459at2"/>
<evidence type="ECO:0000313" key="15">
    <source>
        <dbReference type="Proteomes" id="UP000460416"/>
    </source>
</evidence>
<dbReference type="InterPro" id="IPR036890">
    <property type="entry name" value="HATPase_C_sf"/>
</dbReference>
<dbReference type="RefSeq" id="WP_156272904.1">
    <property type="nucleotide sequence ID" value="NZ_BAABGI010000002.1"/>
</dbReference>
<dbReference type="InterPro" id="IPR001294">
    <property type="entry name" value="Phytochrome"/>
</dbReference>
<evidence type="ECO:0000256" key="6">
    <source>
        <dbReference type="ARBA" id="ARBA00022606"/>
    </source>
</evidence>
<evidence type="ECO:0000256" key="7">
    <source>
        <dbReference type="ARBA" id="ARBA00022679"/>
    </source>
</evidence>
<dbReference type="SMART" id="SM00387">
    <property type="entry name" value="HATPase_c"/>
    <property type="match status" value="1"/>
</dbReference>
<keyword evidence="9" id="KW-0157">Chromophore</keyword>
<dbReference type="PANTHER" id="PTHR42878:SF15">
    <property type="entry name" value="BACTERIOPHYTOCHROME"/>
    <property type="match status" value="1"/>
</dbReference>
<dbReference type="InterPro" id="IPR036097">
    <property type="entry name" value="HisK_dim/P_sf"/>
</dbReference>
<feature type="domain" description="Phytochrome chromophore attachment site" evidence="12">
    <location>
        <begin position="142"/>
        <end position="300"/>
    </location>
</feature>
<dbReference type="SMART" id="SM00388">
    <property type="entry name" value="HisKA"/>
    <property type="match status" value="1"/>
</dbReference>
<keyword evidence="4" id="KW-0600">Photoreceptor protein</keyword>
<evidence type="ECO:0000256" key="10">
    <source>
        <dbReference type="ARBA" id="ARBA00023170"/>
    </source>
</evidence>
<keyword evidence="10" id="KW-0675">Receptor</keyword>
<evidence type="ECO:0000256" key="3">
    <source>
        <dbReference type="ARBA" id="ARBA00012438"/>
    </source>
</evidence>
<keyword evidence="5" id="KW-0597">Phosphoprotein</keyword>
<accession>A0A7M3SWP0</accession>
<dbReference type="Pfam" id="PF08446">
    <property type="entry name" value="PAS_2"/>
    <property type="match status" value="1"/>
</dbReference>
<keyword evidence="15" id="KW-1185">Reference proteome</keyword>
<organism evidence="14 15">
    <name type="scientific">Christiangramia aestuarii</name>
    <dbReference type="NCBI Taxonomy" id="1028746"/>
    <lineage>
        <taxon>Bacteria</taxon>
        <taxon>Pseudomonadati</taxon>
        <taxon>Bacteroidota</taxon>
        <taxon>Flavobacteriia</taxon>
        <taxon>Flavobacteriales</taxon>
        <taxon>Flavobacteriaceae</taxon>
        <taxon>Christiangramia</taxon>
    </lineage>
</organism>
<keyword evidence="11" id="KW-0175">Coiled coil</keyword>
<dbReference type="InterPro" id="IPR013654">
    <property type="entry name" value="PAS_2"/>
</dbReference>
<protein>
    <recommendedName>
        <fullName evidence="3">histidine kinase</fullName>
        <ecNumber evidence="3">2.7.13.3</ecNumber>
    </recommendedName>
</protein>
<dbReference type="GO" id="GO:0000156">
    <property type="term" value="F:phosphorelay response regulator activity"/>
    <property type="evidence" value="ECO:0007669"/>
    <property type="project" value="TreeGrafter"/>
</dbReference>
<dbReference type="InterPro" id="IPR050351">
    <property type="entry name" value="BphY/WalK/GraS-like"/>
</dbReference>
<dbReference type="InterPro" id="IPR029016">
    <property type="entry name" value="GAF-like_dom_sf"/>
</dbReference>
<dbReference type="InterPro" id="IPR016132">
    <property type="entry name" value="Phyto_chromo_attachment"/>
</dbReference>
<dbReference type="InterPro" id="IPR013515">
    <property type="entry name" value="Phytochrome_cen-reg"/>
</dbReference>
<evidence type="ECO:0000256" key="9">
    <source>
        <dbReference type="ARBA" id="ARBA00022991"/>
    </source>
</evidence>
<dbReference type="GO" id="GO:0006355">
    <property type="term" value="P:regulation of DNA-templated transcription"/>
    <property type="evidence" value="ECO:0007669"/>
    <property type="project" value="InterPro"/>
</dbReference>
<keyword evidence="8" id="KW-0418">Kinase</keyword>
<evidence type="ECO:0000256" key="2">
    <source>
        <dbReference type="ARBA" id="ARBA00006402"/>
    </source>
</evidence>
<evidence type="ECO:0000256" key="5">
    <source>
        <dbReference type="ARBA" id="ARBA00022553"/>
    </source>
</evidence>
<dbReference type="PRINTS" id="PR01033">
    <property type="entry name" value="PHYTOCHROME"/>
</dbReference>
<feature type="domain" description="Histidine kinase" evidence="13">
    <location>
        <begin position="526"/>
        <end position="736"/>
    </location>
</feature>
<dbReference type="PANTHER" id="PTHR42878">
    <property type="entry name" value="TWO-COMPONENT HISTIDINE KINASE"/>
    <property type="match status" value="1"/>
</dbReference>
<dbReference type="SUPFAM" id="SSF47384">
    <property type="entry name" value="Homodimeric domain of signal transducing histidine kinase"/>
    <property type="match status" value="1"/>
</dbReference>
<comment type="similarity">
    <text evidence="2">In the N-terminal section; belongs to the phytochrome family.</text>
</comment>
<dbReference type="SMART" id="SM00065">
    <property type="entry name" value="GAF"/>
    <property type="match status" value="1"/>
</dbReference>
<dbReference type="InterPro" id="IPR043150">
    <property type="entry name" value="Phytochrome_PHY_sf"/>
</dbReference>
<evidence type="ECO:0000313" key="14">
    <source>
        <dbReference type="EMBL" id="MUP41021.1"/>
    </source>
</evidence>
<feature type="coiled-coil region" evidence="11">
    <location>
        <begin position="499"/>
        <end position="526"/>
    </location>
</feature>
<sequence length="736" mass="83594">MPQTSYPDKVDISNCDKEPIHIIGKSQAHGVIVACDKNSLEITQIGENAGEFFGIAYEELLGKPISYLVPESFSSTLKGLDTFRQMPEVSQVEINNIQFIAIPHISGESLIIDFEPAKETRNAFKYQRELSNILNNLSASKTPEDLCADAARITRKIFGYDRVMVYKFDEEWNGEVIAEEKDDKFESWLGLHYPASDIPKQSRELFLKHKVRIIGDVNYNPVPIVPEISPINGEPLDLSRSELRGVSPIHIEYLQNMKVGASLTAALISNGKLWGLLACHHYSAKIIDYYHRQTCEFLTQIFSNELSLKETNRYINKLEEWGKIRDDLVNQIEVDGKIKKGLTDKKVLFTELMDCEGGALFLNGKLRVIGKTPSKEQVKSLCLDFLAQREETVYFTKSLSKFYPPAIEYIDTASGILSIKLGRSNKDFLLWFRPEVIQKVNWGGNPDKKASYDEEKQRIAPRKSFEKWTQELTGVSNAWMDYQISAADAIRESLSSIILEKQKLKIDKLNRQLMEAHDELELFSQGLSHDLKAPLRGINGYAHILKEDHFHSLEKSGQKAVDTILSSTEEMGELIDNILSFAGVSGESINKNIFSVNHLLEDILETINMDSNYPRTSIELDKDLPRMMADKRMITQVWSNLITNALKYSEKEEKPVIKIGSTVIDNRTTYYVSDNGIGFDPKYSEEIFELFSRFSGDNFKGTGMGLAIVKKIIEKHNGKIWAESEKGMGSTFYFYV</sequence>
<dbReference type="InterPro" id="IPR035965">
    <property type="entry name" value="PAS-like_dom_sf"/>
</dbReference>
<dbReference type="Pfam" id="PF02518">
    <property type="entry name" value="HATPase_c"/>
    <property type="match status" value="1"/>
</dbReference>
<evidence type="ECO:0000256" key="11">
    <source>
        <dbReference type="SAM" id="Coils"/>
    </source>
</evidence>
<dbReference type="FunFam" id="3.30.565.10:FF:000006">
    <property type="entry name" value="Sensor histidine kinase WalK"/>
    <property type="match status" value="1"/>
</dbReference>
<dbReference type="InterPro" id="IPR003661">
    <property type="entry name" value="HisK_dim/P_dom"/>
</dbReference>
<evidence type="ECO:0000259" key="13">
    <source>
        <dbReference type="PROSITE" id="PS50109"/>
    </source>
</evidence>
<dbReference type="Gene3D" id="3.30.450.270">
    <property type="match status" value="1"/>
</dbReference>
<dbReference type="SUPFAM" id="SSF55781">
    <property type="entry name" value="GAF domain-like"/>
    <property type="match status" value="2"/>
</dbReference>
<keyword evidence="7" id="KW-0808">Transferase</keyword>
<dbReference type="Gene3D" id="3.30.565.10">
    <property type="entry name" value="Histidine kinase-like ATPase, C-terminal domain"/>
    <property type="match status" value="1"/>
</dbReference>
<gene>
    <name evidence="14" type="ORF">FLP08_00400</name>
</gene>
<dbReference type="GO" id="GO:0009881">
    <property type="term" value="F:photoreceptor activity"/>
    <property type="evidence" value="ECO:0007669"/>
    <property type="project" value="UniProtKB-KW"/>
</dbReference>
<evidence type="ECO:0000259" key="12">
    <source>
        <dbReference type="PROSITE" id="PS50046"/>
    </source>
</evidence>
<dbReference type="InterPro" id="IPR003018">
    <property type="entry name" value="GAF"/>
</dbReference>
<dbReference type="Pfam" id="PF00360">
    <property type="entry name" value="PHY"/>
    <property type="match status" value="1"/>
</dbReference>
<dbReference type="AlphaFoldDB" id="A0A7M3SWP0"/>
<dbReference type="Gene3D" id="1.10.287.130">
    <property type="match status" value="1"/>
</dbReference>
<dbReference type="SUPFAM" id="SSF55785">
    <property type="entry name" value="PYP-like sensor domain (PAS domain)"/>
    <property type="match status" value="1"/>
</dbReference>
<dbReference type="GO" id="GO:0000155">
    <property type="term" value="F:phosphorelay sensor kinase activity"/>
    <property type="evidence" value="ECO:0007669"/>
    <property type="project" value="InterPro"/>
</dbReference>
<dbReference type="SUPFAM" id="SSF55874">
    <property type="entry name" value="ATPase domain of HSP90 chaperone/DNA topoisomerase II/histidine kinase"/>
    <property type="match status" value="1"/>
</dbReference>
<dbReference type="Pfam" id="PF00512">
    <property type="entry name" value="HisKA"/>
    <property type="match status" value="1"/>
</dbReference>
<dbReference type="Gene3D" id="3.30.450.40">
    <property type="match status" value="1"/>
</dbReference>
<dbReference type="EMBL" id="VJVW01000001">
    <property type="protein sequence ID" value="MUP41021.1"/>
    <property type="molecule type" value="Genomic_DNA"/>
</dbReference>
<proteinExistence type="inferred from homology"/>
<dbReference type="GO" id="GO:0009584">
    <property type="term" value="P:detection of visible light"/>
    <property type="evidence" value="ECO:0007669"/>
    <property type="project" value="InterPro"/>
</dbReference>
<dbReference type="GO" id="GO:0007234">
    <property type="term" value="P:osmosensory signaling via phosphorelay pathway"/>
    <property type="evidence" value="ECO:0007669"/>
    <property type="project" value="TreeGrafter"/>
</dbReference>
<dbReference type="Proteomes" id="UP000460416">
    <property type="component" value="Unassembled WGS sequence"/>
</dbReference>
<reference evidence="14 15" key="1">
    <citation type="submission" date="2019-07" db="EMBL/GenBank/DDBJ databases">
        <title>Gramella aestuarii sp. nov., isolated from a tidal flat, and emended description of Gramella echinicola.</title>
        <authorList>
            <person name="Liu L."/>
        </authorList>
    </citation>
    <scope>NUCLEOTIDE SEQUENCE [LARGE SCALE GENOMIC DNA]</scope>
    <source>
        <strain evidence="14 15">BS12</strain>
    </source>
</reference>
<comment type="catalytic activity">
    <reaction evidence="1">
        <text>ATP + protein L-histidine = ADP + protein N-phospho-L-histidine.</text>
        <dbReference type="EC" id="2.7.13.3"/>
    </reaction>
</comment>
<dbReference type="Gene3D" id="3.30.450.20">
    <property type="entry name" value="PAS domain"/>
    <property type="match status" value="1"/>
</dbReference>